<gene>
    <name evidence="2" type="ORF">HX882_07695</name>
</gene>
<organism evidence="2 3">
    <name type="scientific">Pseudomonas gingeri</name>
    <dbReference type="NCBI Taxonomy" id="117681"/>
    <lineage>
        <taxon>Bacteria</taxon>
        <taxon>Pseudomonadati</taxon>
        <taxon>Pseudomonadota</taxon>
        <taxon>Gammaproteobacteria</taxon>
        <taxon>Pseudomonadales</taxon>
        <taxon>Pseudomonadaceae</taxon>
        <taxon>Pseudomonas</taxon>
    </lineage>
</organism>
<evidence type="ECO:0000256" key="1">
    <source>
        <dbReference type="SAM" id="MobiDB-lite"/>
    </source>
</evidence>
<comment type="caution">
    <text evidence="2">The sequence shown here is derived from an EMBL/GenBank/DDBJ whole genome shotgun (WGS) entry which is preliminary data.</text>
</comment>
<sequence>MSKIDTTRLSTVLAALAKPKERVGSTLTNGASPGKTSKGASDVEVLRSRLQNRLLSLKRQSSGFDEAAPTITVQEILRWEFGEQILEHPEFGRIAEKVTKTMLENQQLEKKIQNVIDEMSK</sequence>
<protein>
    <submittedName>
        <fullName evidence="2">Uncharacterized protein</fullName>
    </submittedName>
</protein>
<accession>A0A7Y7XA04</accession>
<dbReference type="RefSeq" id="WP_177101041.1">
    <property type="nucleotide sequence ID" value="NZ_JACAQB010000004.1"/>
</dbReference>
<feature type="compositionally biased region" description="Polar residues" evidence="1">
    <location>
        <begin position="25"/>
        <end position="39"/>
    </location>
</feature>
<reference evidence="2 3" key="1">
    <citation type="submission" date="2020-04" db="EMBL/GenBank/DDBJ databases">
        <title>Molecular characterization of pseudomonads from Agaricus bisporus reveal novel blotch 2 pathogens in Western Europe.</title>
        <authorList>
            <person name="Taparia T."/>
            <person name="Krijger M."/>
            <person name="Haynes E."/>
            <person name="Elpinstone J.G."/>
            <person name="Noble R."/>
            <person name="Van Der Wolf J."/>
        </authorList>
    </citation>
    <scope>NUCLEOTIDE SEQUENCE [LARGE SCALE GENOMIC DNA]</scope>
    <source>
        <strain evidence="2 3">H7001</strain>
    </source>
</reference>
<dbReference type="EMBL" id="JACAQB010000004">
    <property type="protein sequence ID" value="NWB95766.1"/>
    <property type="molecule type" value="Genomic_DNA"/>
</dbReference>
<evidence type="ECO:0000313" key="2">
    <source>
        <dbReference type="EMBL" id="NWB95766.1"/>
    </source>
</evidence>
<dbReference type="AlphaFoldDB" id="A0A7Y7XA04"/>
<feature type="region of interest" description="Disordered" evidence="1">
    <location>
        <begin position="22"/>
        <end position="43"/>
    </location>
</feature>
<dbReference type="Proteomes" id="UP000539985">
    <property type="component" value="Unassembled WGS sequence"/>
</dbReference>
<evidence type="ECO:0000313" key="3">
    <source>
        <dbReference type="Proteomes" id="UP000539985"/>
    </source>
</evidence>
<name>A0A7Y7XA04_9PSED</name>
<proteinExistence type="predicted"/>